<feature type="non-terminal residue" evidence="1">
    <location>
        <position position="75"/>
    </location>
</feature>
<gene>
    <name evidence="1" type="ORF">F3B98_32605</name>
</gene>
<protein>
    <submittedName>
        <fullName evidence="1">Uncharacterized protein</fullName>
    </submittedName>
</protein>
<proteinExistence type="predicted"/>
<name>A0A642C458_BACOV</name>
<dbReference type="Proteomes" id="UP000435985">
    <property type="component" value="Unassembled WGS sequence"/>
</dbReference>
<accession>A0A642C458</accession>
<sequence length="75" mass="8734">MEKIYGTKQRQDGLIHTGRTKWILFYGFGKDDEASERGWEYRHTFDHSPTLSEVKELIISTINTATQEKIVNGFI</sequence>
<comment type="caution">
    <text evidence="1">The sequence shown here is derived from an EMBL/GenBank/DDBJ whole genome shotgun (WGS) entry which is preliminary data.</text>
</comment>
<dbReference type="AlphaFoldDB" id="A0A642C458"/>
<evidence type="ECO:0000313" key="2">
    <source>
        <dbReference type="Proteomes" id="UP000435985"/>
    </source>
</evidence>
<reference evidence="1 2" key="1">
    <citation type="journal article" date="2019" name="Nat. Med.">
        <title>A library of human gut bacterial isolates paired with longitudinal multiomics data enables mechanistic microbiome research.</title>
        <authorList>
            <person name="Poyet M."/>
            <person name="Groussin M."/>
            <person name="Gibbons S.M."/>
            <person name="Avila-Pacheco J."/>
            <person name="Jiang X."/>
            <person name="Kearney S.M."/>
            <person name="Perrotta A.R."/>
            <person name="Berdy B."/>
            <person name="Zhao S."/>
            <person name="Lieberman T.D."/>
            <person name="Swanson P.K."/>
            <person name="Smith M."/>
            <person name="Roesemann S."/>
            <person name="Alexander J.E."/>
            <person name="Rich S.A."/>
            <person name="Livny J."/>
            <person name="Vlamakis H."/>
            <person name="Clish C."/>
            <person name="Bullock K."/>
            <person name="Deik A."/>
            <person name="Scott J."/>
            <person name="Pierce K.A."/>
            <person name="Xavier R.J."/>
            <person name="Alm E.J."/>
        </authorList>
    </citation>
    <scope>NUCLEOTIDE SEQUENCE [LARGE SCALE GENOMIC DNA]</scope>
    <source>
        <strain evidence="1 2">BIOML-A14</strain>
    </source>
</reference>
<organism evidence="1 2">
    <name type="scientific">Bacteroides ovatus</name>
    <dbReference type="NCBI Taxonomy" id="28116"/>
    <lineage>
        <taxon>Bacteria</taxon>
        <taxon>Pseudomonadati</taxon>
        <taxon>Bacteroidota</taxon>
        <taxon>Bacteroidia</taxon>
        <taxon>Bacteroidales</taxon>
        <taxon>Bacteroidaceae</taxon>
        <taxon>Bacteroides</taxon>
    </lineage>
</organism>
<evidence type="ECO:0000313" key="1">
    <source>
        <dbReference type="EMBL" id="KAA4646158.1"/>
    </source>
</evidence>
<dbReference type="EMBL" id="VWFO01000670">
    <property type="protein sequence ID" value="KAA4646158.1"/>
    <property type="molecule type" value="Genomic_DNA"/>
</dbReference>